<evidence type="ECO:0000259" key="2">
    <source>
        <dbReference type="Pfam" id="PF01833"/>
    </source>
</evidence>
<dbReference type="InterPro" id="IPR014756">
    <property type="entry name" value="Ig_E-set"/>
</dbReference>
<dbReference type="SUPFAM" id="SSF81296">
    <property type="entry name" value="E set domains"/>
    <property type="match status" value="1"/>
</dbReference>
<accession>A0A4R5CU28</accession>
<organism evidence="3 4">
    <name type="scientific">Flavobacterium hiemivividum</name>
    <dbReference type="NCBI Taxonomy" id="2541734"/>
    <lineage>
        <taxon>Bacteria</taxon>
        <taxon>Pseudomonadati</taxon>
        <taxon>Bacteroidota</taxon>
        <taxon>Flavobacteriia</taxon>
        <taxon>Flavobacteriales</taxon>
        <taxon>Flavobacteriaceae</taxon>
        <taxon>Flavobacterium</taxon>
    </lineage>
</organism>
<reference evidence="3 4" key="1">
    <citation type="submission" date="2019-03" db="EMBL/GenBank/DDBJ databases">
        <title>Flavobacterium TSA-D2 sp. nov., isolated from arctic soil.</title>
        <authorList>
            <person name="Chaudhary D.K."/>
        </authorList>
    </citation>
    <scope>NUCLEOTIDE SEQUENCE [LARGE SCALE GENOMIC DNA]</scope>
    <source>
        <strain evidence="3 4">TSA-D2</strain>
    </source>
</reference>
<keyword evidence="4" id="KW-1185">Reference proteome</keyword>
<dbReference type="Pfam" id="PF01833">
    <property type="entry name" value="TIG"/>
    <property type="match status" value="1"/>
</dbReference>
<evidence type="ECO:0000256" key="1">
    <source>
        <dbReference type="SAM" id="SignalP"/>
    </source>
</evidence>
<dbReference type="Gene3D" id="2.60.40.10">
    <property type="entry name" value="Immunoglobulins"/>
    <property type="match status" value="5"/>
</dbReference>
<comment type="caution">
    <text evidence="3">The sequence shown here is derived from an EMBL/GenBank/DDBJ whole genome shotgun (WGS) entry which is preliminary data.</text>
</comment>
<feature type="chain" id="PRO_5020200312" description="IPT/TIG domain-containing protein" evidence="1">
    <location>
        <begin position="21"/>
        <end position="553"/>
    </location>
</feature>
<keyword evidence="1" id="KW-0732">Signal</keyword>
<evidence type="ECO:0000313" key="3">
    <source>
        <dbReference type="EMBL" id="TDE03137.1"/>
    </source>
</evidence>
<feature type="signal peptide" evidence="1">
    <location>
        <begin position="1"/>
        <end position="20"/>
    </location>
</feature>
<proteinExistence type="predicted"/>
<dbReference type="AlphaFoldDB" id="A0A4R5CU28"/>
<dbReference type="Proteomes" id="UP000294597">
    <property type="component" value="Unassembled WGS sequence"/>
</dbReference>
<feature type="domain" description="IPT/TIG" evidence="2">
    <location>
        <begin position="22"/>
        <end position="92"/>
    </location>
</feature>
<gene>
    <name evidence="3" type="ORF">E0F98_11095</name>
</gene>
<dbReference type="EMBL" id="SMFO01000008">
    <property type="protein sequence ID" value="TDE03137.1"/>
    <property type="molecule type" value="Genomic_DNA"/>
</dbReference>
<dbReference type="InterPro" id="IPR002909">
    <property type="entry name" value="IPT_dom"/>
</dbReference>
<feature type="non-terminal residue" evidence="3">
    <location>
        <position position="553"/>
    </location>
</feature>
<dbReference type="InterPro" id="IPR013783">
    <property type="entry name" value="Ig-like_fold"/>
</dbReference>
<protein>
    <recommendedName>
        <fullName evidence="2">IPT/TIG domain-containing protein</fullName>
    </recommendedName>
</protein>
<sequence>MKKKYFFIILLFLSTLFSFGQTVSSFTPSSACSNSGASITINGSGFKVPTEVDDVLFNGLSATTFTVISDTEINVTLPNDATTGKITITAGAVANISVNDFAVNPLIPVSVSISSSDGNNIICASESVMFTATPTNGGDSPLYQWQVNGLNVGTPSLSNTFSTSTLQNGWVVSVVLTSNITPCPIGNPATSNSISTTVNPIPATPTASNNGPLCVGSTLNLTTPLVSGATYSWTGPNSFSSGLQNPSISGVTLATAGTYNVIVTVAGCPSAAGSTTVVVNPIPATPTASNNGPLCVGSTLNLTTPLVSGATYSWTGPNSFSSGLQNPSISGVTLATAGTYNVTVTVAGCPSAAGSTTVIVNAIPATPTASNNGQLCVGSTLNLTTPLVSGATYSWTGPNSFSSGLQNPSISGVTLATAGTYNVTVTVAGCPSAAGSTIVVVNPIPATPTASNNGPLCVGSTLNLTTPLVSGATYSWTGPNSFSSGLQNPSISGVTLATAGTYNVIVTVAGCPSAEGSTTVVVNPIPATPTASNNGPLCVGSTLNLTTPLVSGA</sequence>
<name>A0A4R5CU28_9FLAO</name>
<dbReference type="RefSeq" id="WP_207917103.1">
    <property type="nucleotide sequence ID" value="NZ_SMFO01000008.1"/>
</dbReference>
<evidence type="ECO:0000313" key="4">
    <source>
        <dbReference type="Proteomes" id="UP000294597"/>
    </source>
</evidence>